<dbReference type="SUPFAM" id="SSF47370">
    <property type="entry name" value="Bromodomain"/>
    <property type="match status" value="1"/>
</dbReference>
<organism evidence="6">
    <name type="scientific">Trypanosoma congolense (strain IL3000)</name>
    <dbReference type="NCBI Taxonomy" id="1068625"/>
    <lineage>
        <taxon>Eukaryota</taxon>
        <taxon>Discoba</taxon>
        <taxon>Euglenozoa</taxon>
        <taxon>Kinetoplastea</taxon>
        <taxon>Metakinetoplastina</taxon>
        <taxon>Trypanosomatida</taxon>
        <taxon>Trypanosomatidae</taxon>
        <taxon>Trypanosoma</taxon>
        <taxon>Nannomonas</taxon>
    </lineage>
</organism>
<dbReference type="CDD" id="cd04369">
    <property type="entry name" value="Bromodomain"/>
    <property type="match status" value="1"/>
</dbReference>
<evidence type="ECO:0000256" key="1">
    <source>
        <dbReference type="ARBA" id="ARBA00023117"/>
    </source>
</evidence>
<proteinExistence type="predicted"/>
<feature type="domain" description="Bromo" evidence="5">
    <location>
        <begin position="182"/>
        <end position="252"/>
    </location>
</feature>
<feature type="compositionally biased region" description="Polar residues" evidence="4">
    <location>
        <begin position="587"/>
        <end position="607"/>
    </location>
</feature>
<dbReference type="Pfam" id="PF00439">
    <property type="entry name" value="Bromodomain"/>
    <property type="match status" value="1"/>
</dbReference>
<feature type="region of interest" description="Disordered" evidence="4">
    <location>
        <begin position="384"/>
        <end position="607"/>
    </location>
</feature>
<dbReference type="VEuPathDB" id="TriTrypDB:TcIL3000_7_3580"/>
<evidence type="ECO:0000259" key="5">
    <source>
        <dbReference type="PROSITE" id="PS50014"/>
    </source>
</evidence>
<name>G0UQ83_TRYCI</name>
<dbReference type="AlphaFoldDB" id="G0UQ83"/>
<keyword evidence="3" id="KW-0175">Coiled coil</keyword>
<feature type="compositionally biased region" description="Basic and acidic residues" evidence="4">
    <location>
        <begin position="515"/>
        <end position="533"/>
    </location>
</feature>
<gene>
    <name evidence="6" type="ORF">TCIL3000_7_3580</name>
</gene>
<feature type="compositionally biased region" description="Low complexity" evidence="4">
    <location>
        <begin position="572"/>
        <end position="586"/>
    </location>
</feature>
<feature type="compositionally biased region" description="Basic and acidic residues" evidence="4">
    <location>
        <begin position="319"/>
        <end position="358"/>
    </location>
</feature>
<accession>G0UQ83</accession>
<dbReference type="EMBL" id="HE575320">
    <property type="protein sequence ID" value="CCC91544.1"/>
    <property type="molecule type" value="Genomic_DNA"/>
</dbReference>
<evidence type="ECO:0000256" key="4">
    <source>
        <dbReference type="SAM" id="MobiDB-lite"/>
    </source>
</evidence>
<evidence type="ECO:0000313" key="6">
    <source>
        <dbReference type="EMBL" id="CCC91544.1"/>
    </source>
</evidence>
<feature type="compositionally biased region" description="Basic and acidic residues" evidence="4">
    <location>
        <begin position="450"/>
        <end position="464"/>
    </location>
</feature>
<feature type="compositionally biased region" description="Basic residues" evidence="4">
    <location>
        <begin position="561"/>
        <end position="571"/>
    </location>
</feature>
<feature type="compositionally biased region" description="Basic and acidic residues" evidence="4">
    <location>
        <begin position="472"/>
        <end position="490"/>
    </location>
</feature>
<dbReference type="InterPro" id="IPR036427">
    <property type="entry name" value="Bromodomain-like_sf"/>
</dbReference>
<dbReference type="InterPro" id="IPR001487">
    <property type="entry name" value="Bromodomain"/>
</dbReference>
<dbReference type="PROSITE" id="PS50014">
    <property type="entry name" value="BROMODOMAIN_2"/>
    <property type="match status" value="1"/>
</dbReference>
<sequence length="654" mass="72803">MAVVCSGNGVSVSPLWQHFMALDITKTFCATFASELAAVRDERQFAETLAALMSRWRRSNWDEIFLSPTTSTGDPNESGTRGIRKRYTVANVRGRSKDAVHNLNTGVEPAEQKKRDCAVATYYESIRVQRLMDDILFLSPEVVARWEAEEFQRYGCDGIMNLRRKWRRRCALLRAVDEIWRVSVDAGPDFLLPVTELEAPQYYRRIKQPVSVSSLYCGVWDSTVQDYAELKAQLTLMRTNCEEYNGVDSALVVNCRKIVKAGYNAARDAETYERQQETLEQGLVTPASLQKSGDGGMYGAVSLVGVVEDSTLMMPLPPDELRELFPPRREAASRDPEREGNRDDIFDDSDANRNDKKIRGNQNAAKRTLRQVLRLNPRTITAQAVGPAAGSASVDRPVPATTPLLDDDSARPRLRLRPLSLTPAKTTPGAGGDVDAAGTGGEEEGGLWKLTDHRGRERKTERSTRALPGDAEPPRRQESKRLKSVKGEKQSKRKRKRGKSGRDTDDSEEEAVVGVHREPKARREVRTRKEVRQAKNNKAGAVEACKVRRGGTSKVVESRKNRSSGKRRKFRGSSSSGSSSSSSSSSLASYTESLTDSDTQPVQKPSPSITVEELKLLEVAMDQLDAVPLQKQNIKELLSQIKRIEDKLGQYNDS</sequence>
<dbReference type="Gene3D" id="1.20.920.10">
    <property type="entry name" value="Bromodomain-like"/>
    <property type="match status" value="1"/>
</dbReference>
<feature type="region of interest" description="Disordered" evidence="4">
    <location>
        <begin position="318"/>
        <end position="372"/>
    </location>
</feature>
<feature type="coiled-coil region" evidence="3">
    <location>
        <begin position="627"/>
        <end position="654"/>
    </location>
</feature>
<evidence type="ECO:0000256" key="3">
    <source>
        <dbReference type="SAM" id="Coils"/>
    </source>
</evidence>
<evidence type="ECO:0000256" key="2">
    <source>
        <dbReference type="PROSITE-ProRule" id="PRU00035"/>
    </source>
</evidence>
<keyword evidence="1 2" id="KW-0103">Bromodomain</keyword>
<reference evidence="6" key="1">
    <citation type="journal article" date="2012" name="Proc. Natl. Acad. Sci. U.S.A.">
        <title>Antigenic diversity is generated by distinct evolutionary mechanisms in African trypanosome species.</title>
        <authorList>
            <person name="Jackson A.P."/>
            <person name="Berry A."/>
            <person name="Aslett M."/>
            <person name="Allison H.C."/>
            <person name="Burton P."/>
            <person name="Vavrova-Anderson J."/>
            <person name="Brown R."/>
            <person name="Browne H."/>
            <person name="Corton N."/>
            <person name="Hauser H."/>
            <person name="Gamble J."/>
            <person name="Gilderthorp R."/>
            <person name="Marcello L."/>
            <person name="McQuillan J."/>
            <person name="Otto T.D."/>
            <person name="Quail M.A."/>
            <person name="Sanders M.J."/>
            <person name="van Tonder A."/>
            <person name="Ginger M.L."/>
            <person name="Field M.C."/>
            <person name="Barry J.D."/>
            <person name="Hertz-Fowler C."/>
            <person name="Berriman M."/>
        </authorList>
    </citation>
    <scope>NUCLEOTIDE SEQUENCE</scope>
    <source>
        <strain evidence="6">IL3000</strain>
    </source>
</reference>
<protein>
    <recommendedName>
        <fullName evidence="5">Bromo domain-containing protein</fullName>
    </recommendedName>
</protein>